<dbReference type="EMBL" id="JAJNCT010000007">
    <property type="protein sequence ID" value="MCD2164899.1"/>
    <property type="molecule type" value="Genomic_DNA"/>
</dbReference>
<reference evidence="3 4" key="1">
    <citation type="submission" date="2021-11" db="EMBL/GenBank/DDBJ databases">
        <title>Genome sequence.</title>
        <authorList>
            <person name="Sun Q."/>
        </authorList>
    </citation>
    <scope>NUCLEOTIDE SEQUENCE [LARGE SCALE GENOMIC DNA]</scope>
    <source>
        <strain evidence="3 4">KCTC 12005</strain>
    </source>
</reference>
<dbReference type="GO" id="GO:0003677">
    <property type="term" value="F:DNA binding"/>
    <property type="evidence" value="ECO:0007669"/>
    <property type="project" value="UniProtKB-KW"/>
</dbReference>
<dbReference type="AlphaFoldDB" id="A0AAW4XVE6"/>
<evidence type="ECO:0000256" key="1">
    <source>
        <dbReference type="SAM" id="MobiDB-lite"/>
    </source>
</evidence>
<organism evidence="3 4">
    <name type="scientific">Comamonas koreensis</name>
    <dbReference type="NCBI Taxonomy" id="160825"/>
    <lineage>
        <taxon>Bacteria</taxon>
        <taxon>Pseudomonadati</taxon>
        <taxon>Pseudomonadota</taxon>
        <taxon>Betaproteobacteria</taxon>
        <taxon>Burkholderiales</taxon>
        <taxon>Comamonadaceae</taxon>
        <taxon>Comamonas</taxon>
    </lineage>
</organism>
<proteinExistence type="predicted"/>
<keyword evidence="4" id="KW-1185">Reference proteome</keyword>
<evidence type="ECO:0000313" key="4">
    <source>
        <dbReference type="Proteomes" id="UP001199260"/>
    </source>
</evidence>
<comment type="caution">
    <text evidence="3">The sequence shown here is derived from an EMBL/GenBank/DDBJ whole genome shotgun (WGS) entry which is preliminary data.</text>
</comment>
<evidence type="ECO:0000259" key="2">
    <source>
        <dbReference type="Pfam" id="PF03869"/>
    </source>
</evidence>
<gene>
    <name evidence="3" type="ORF">LPW39_07095</name>
</gene>
<evidence type="ECO:0000313" key="3">
    <source>
        <dbReference type="EMBL" id="MCD2164899.1"/>
    </source>
</evidence>
<keyword evidence="3" id="KW-0238">DNA-binding</keyword>
<dbReference type="Gene3D" id="1.10.1220.10">
    <property type="entry name" value="Met repressor-like"/>
    <property type="match status" value="1"/>
</dbReference>
<dbReference type="InterPro" id="IPR010985">
    <property type="entry name" value="Ribbon_hlx_hlx"/>
</dbReference>
<name>A0AAW4XVE6_9BURK</name>
<dbReference type="GO" id="GO:0006355">
    <property type="term" value="P:regulation of DNA-templated transcription"/>
    <property type="evidence" value="ECO:0007669"/>
    <property type="project" value="InterPro"/>
</dbReference>
<dbReference type="RefSeq" id="WP_230772967.1">
    <property type="nucleotide sequence ID" value="NZ_JAJNCT010000007.1"/>
</dbReference>
<dbReference type="Proteomes" id="UP001199260">
    <property type="component" value="Unassembled WGS sequence"/>
</dbReference>
<dbReference type="SUPFAM" id="SSF47598">
    <property type="entry name" value="Ribbon-helix-helix"/>
    <property type="match status" value="1"/>
</dbReference>
<dbReference type="InterPro" id="IPR013321">
    <property type="entry name" value="Arc_rbn_hlx_hlx"/>
</dbReference>
<protein>
    <submittedName>
        <fullName evidence="3">Arc family DNA-binding protein</fullName>
    </submittedName>
</protein>
<dbReference type="InterPro" id="IPR005569">
    <property type="entry name" value="Arc_DNA-bd_dom"/>
</dbReference>
<feature type="region of interest" description="Disordered" evidence="1">
    <location>
        <begin position="119"/>
        <end position="146"/>
    </location>
</feature>
<sequence length="146" mass="16496">MASEDVQTNLRLPADLKDRLHSSAAENNRSLSAEVSHRLMDSFESDTSREEMLRLSLRLERDLFAMELEASTSKMSLGIFASKVEDLLDLLLLEELSNVPEDLISELRENCRDAYKEAQDGYKNSQQQLEKMKSAAAKLGSMPQTK</sequence>
<accession>A0AAW4XVE6</accession>
<dbReference type="Pfam" id="PF03869">
    <property type="entry name" value="Arc"/>
    <property type="match status" value="1"/>
</dbReference>
<feature type="domain" description="Arc-like DNA binding" evidence="2">
    <location>
        <begin position="3"/>
        <end position="44"/>
    </location>
</feature>